<dbReference type="AlphaFoldDB" id="A0ABD6DN23"/>
<name>A0ABD6DN23_9EURY</name>
<gene>
    <name evidence="2" type="ORF">ACFSBL_18145</name>
</gene>
<reference evidence="2 3" key="1">
    <citation type="journal article" date="2019" name="Int. J. Syst. Evol. Microbiol.">
        <title>The Global Catalogue of Microorganisms (GCM) 10K type strain sequencing project: providing services to taxonomists for standard genome sequencing and annotation.</title>
        <authorList>
            <consortium name="The Broad Institute Genomics Platform"/>
            <consortium name="The Broad Institute Genome Sequencing Center for Infectious Disease"/>
            <person name="Wu L."/>
            <person name="Ma J."/>
        </authorList>
    </citation>
    <scope>NUCLEOTIDE SEQUENCE [LARGE SCALE GENOMIC DNA]</scope>
    <source>
        <strain evidence="2 3">CGMCC 1.10390</strain>
    </source>
</reference>
<evidence type="ECO:0000259" key="1">
    <source>
        <dbReference type="Pfam" id="PF26439"/>
    </source>
</evidence>
<accession>A0ABD6DN23</accession>
<evidence type="ECO:0000313" key="3">
    <source>
        <dbReference type="Proteomes" id="UP001597034"/>
    </source>
</evidence>
<dbReference type="InterPro" id="IPR058433">
    <property type="entry name" value="DUF8120"/>
</dbReference>
<keyword evidence="3" id="KW-1185">Reference proteome</keyword>
<protein>
    <recommendedName>
        <fullName evidence="1">DUF8120 domain-containing protein</fullName>
    </recommendedName>
</protein>
<sequence length="64" mass="6441">MTGRPGSIACSPRQYRWLDRTTKLGGIALIAAGLEVGGDTALGIALAATGVAVGLTTVIITTNE</sequence>
<dbReference type="EMBL" id="JBHUDO010000004">
    <property type="protein sequence ID" value="MFD1647617.1"/>
    <property type="molecule type" value="Genomic_DNA"/>
</dbReference>
<dbReference type="RefSeq" id="WP_256401902.1">
    <property type="nucleotide sequence ID" value="NZ_JANHJR010000004.1"/>
</dbReference>
<organism evidence="2 3">
    <name type="scientific">Haloarchaeobius litoreus</name>
    <dbReference type="NCBI Taxonomy" id="755306"/>
    <lineage>
        <taxon>Archaea</taxon>
        <taxon>Methanobacteriati</taxon>
        <taxon>Methanobacteriota</taxon>
        <taxon>Stenosarchaea group</taxon>
        <taxon>Halobacteria</taxon>
        <taxon>Halobacteriales</taxon>
        <taxon>Halorubellaceae</taxon>
        <taxon>Haloarchaeobius</taxon>
    </lineage>
</organism>
<feature type="domain" description="DUF8120" evidence="1">
    <location>
        <begin position="1"/>
        <end position="63"/>
    </location>
</feature>
<proteinExistence type="predicted"/>
<dbReference type="Pfam" id="PF26439">
    <property type="entry name" value="DUF8120"/>
    <property type="match status" value="1"/>
</dbReference>
<dbReference type="Proteomes" id="UP001597034">
    <property type="component" value="Unassembled WGS sequence"/>
</dbReference>
<comment type="caution">
    <text evidence="2">The sequence shown here is derived from an EMBL/GenBank/DDBJ whole genome shotgun (WGS) entry which is preliminary data.</text>
</comment>
<evidence type="ECO:0000313" key="2">
    <source>
        <dbReference type="EMBL" id="MFD1647617.1"/>
    </source>
</evidence>